<dbReference type="InterPro" id="IPR026960">
    <property type="entry name" value="RVT-Znf"/>
</dbReference>
<evidence type="ECO:0000313" key="3">
    <source>
        <dbReference type="Proteomes" id="UP001234989"/>
    </source>
</evidence>
<dbReference type="PANTHER" id="PTHR36617">
    <property type="entry name" value="PROTEIN, PUTATIVE-RELATED"/>
    <property type="match status" value="1"/>
</dbReference>
<evidence type="ECO:0000259" key="1">
    <source>
        <dbReference type="Pfam" id="PF13966"/>
    </source>
</evidence>
<dbReference type="Proteomes" id="UP001234989">
    <property type="component" value="Chromosome 10"/>
</dbReference>
<dbReference type="AlphaFoldDB" id="A0AAF0UR17"/>
<dbReference type="Pfam" id="PF13966">
    <property type="entry name" value="zf-RVT"/>
    <property type="match status" value="1"/>
</dbReference>
<reference evidence="2" key="1">
    <citation type="submission" date="2023-08" db="EMBL/GenBank/DDBJ databases">
        <title>A de novo genome assembly of Solanum verrucosum Schlechtendal, a Mexican diploid species geographically isolated from the other diploid A-genome species in potato relatives.</title>
        <authorList>
            <person name="Hosaka K."/>
        </authorList>
    </citation>
    <scope>NUCLEOTIDE SEQUENCE</scope>
    <source>
        <tissue evidence="2">Young leaves</tissue>
    </source>
</reference>
<feature type="domain" description="Reverse transcriptase zinc-binding" evidence="1">
    <location>
        <begin position="209"/>
        <end position="295"/>
    </location>
</feature>
<sequence>MEQLSMILGGEVGRLPTIYLGMPLGAKSKSKGIWDSGLLKCEKKFDHVEVSVFIFGGKSHTGKCSFRYTTNAITLPNSFRCCSKTRQDLKESETPPVQSFEDQMAMEICTRTSNPIGHCHKKTRFWKDKWIGTRSLQELFPDLFDLAQDQHNTVAEMWTQQGWNMRFRRGMNDWEIPRVVELFKQLESFQGMQEGVDCLWWNGHPKGLYKVSSGYKLLHQIEPMNTFWPWKQIWKNRISYKVACFTWLLTKESVLTRENLIRRKISLCSRCFLCEKAVEKVNHLFLHSSITDQLWKIFINLRGIAWVMPSKIVDTL</sequence>
<keyword evidence="3" id="KW-1185">Reference proteome</keyword>
<organism evidence="2 3">
    <name type="scientific">Solanum verrucosum</name>
    <dbReference type="NCBI Taxonomy" id="315347"/>
    <lineage>
        <taxon>Eukaryota</taxon>
        <taxon>Viridiplantae</taxon>
        <taxon>Streptophyta</taxon>
        <taxon>Embryophyta</taxon>
        <taxon>Tracheophyta</taxon>
        <taxon>Spermatophyta</taxon>
        <taxon>Magnoliopsida</taxon>
        <taxon>eudicotyledons</taxon>
        <taxon>Gunneridae</taxon>
        <taxon>Pentapetalae</taxon>
        <taxon>asterids</taxon>
        <taxon>lamiids</taxon>
        <taxon>Solanales</taxon>
        <taxon>Solanaceae</taxon>
        <taxon>Solanoideae</taxon>
        <taxon>Solaneae</taxon>
        <taxon>Solanum</taxon>
    </lineage>
</organism>
<evidence type="ECO:0000313" key="2">
    <source>
        <dbReference type="EMBL" id="WMV50445.1"/>
    </source>
</evidence>
<proteinExistence type="predicted"/>
<dbReference type="PANTHER" id="PTHR36617:SF16">
    <property type="entry name" value="OS04G0516500 PROTEIN"/>
    <property type="match status" value="1"/>
</dbReference>
<gene>
    <name evidence="2" type="ORF">MTR67_043830</name>
</gene>
<name>A0AAF0UR17_SOLVR</name>
<dbReference type="EMBL" id="CP133621">
    <property type="protein sequence ID" value="WMV50445.1"/>
    <property type="molecule type" value="Genomic_DNA"/>
</dbReference>
<accession>A0AAF0UR17</accession>
<protein>
    <recommendedName>
        <fullName evidence="1">Reverse transcriptase zinc-binding domain-containing protein</fullName>
    </recommendedName>
</protein>